<keyword evidence="2 4" id="KW-0238">DNA-binding</keyword>
<dbReference type="InterPro" id="IPR011075">
    <property type="entry name" value="TetR_C"/>
</dbReference>
<dbReference type="PANTHER" id="PTHR47506:SF1">
    <property type="entry name" value="HTH-TYPE TRANSCRIPTIONAL REGULATOR YJDC"/>
    <property type="match status" value="1"/>
</dbReference>
<organism evidence="6 7">
    <name type="scientific">Nocardioides vastitatis</name>
    <dbReference type="NCBI Taxonomy" id="2568655"/>
    <lineage>
        <taxon>Bacteria</taxon>
        <taxon>Bacillati</taxon>
        <taxon>Actinomycetota</taxon>
        <taxon>Actinomycetes</taxon>
        <taxon>Propionibacteriales</taxon>
        <taxon>Nocardioidaceae</taxon>
        <taxon>Nocardioides</taxon>
    </lineage>
</organism>
<evidence type="ECO:0000256" key="4">
    <source>
        <dbReference type="PROSITE-ProRule" id="PRU00335"/>
    </source>
</evidence>
<protein>
    <submittedName>
        <fullName evidence="6">TetR/AcrR family transcriptional regulator</fullName>
    </submittedName>
</protein>
<evidence type="ECO:0000256" key="1">
    <source>
        <dbReference type="ARBA" id="ARBA00023015"/>
    </source>
</evidence>
<dbReference type="PRINTS" id="PR00455">
    <property type="entry name" value="HTHTETR"/>
</dbReference>
<evidence type="ECO:0000256" key="3">
    <source>
        <dbReference type="ARBA" id="ARBA00023163"/>
    </source>
</evidence>
<dbReference type="SUPFAM" id="SSF46689">
    <property type="entry name" value="Homeodomain-like"/>
    <property type="match status" value="1"/>
</dbReference>
<dbReference type="PANTHER" id="PTHR47506">
    <property type="entry name" value="TRANSCRIPTIONAL REGULATORY PROTEIN"/>
    <property type="match status" value="1"/>
</dbReference>
<dbReference type="SUPFAM" id="SSF48498">
    <property type="entry name" value="Tetracyclin repressor-like, C-terminal domain"/>
    <property type="match status" value="1"/>
</dbReference>
<proteinExistence type="predicted"/>
<dbReference type="InterPro" id="IPR009057">
    <property type="entry name" value="Homeodomain-like_sf"/>
</dbReference>
<reference evidence="7" key="1">
    <citation type="journal article" date="2019" name="Int. J. Syst. Evol. Microbiol.">
        <title>The Global Catalogue of Microorganisms (GCM) 10K type strain sequencing project: providing services to taxonomists for standard genome sequencing and annotation.</title>
        <authorList>
            <consortium name="The Broad Institute Genomics Platform"/>
            <consortium name="The Broad Institute Genome Sequencing Center for Infectious Disease"/>
            <person name="Wu L."/>
            <person name="Ma J."/>
        </authorList>
    </citation>
    <scope>NUCLEOTIDE SEQUENCE [LARGE SCALE GENOMIC DNA]</scope>
    <source>
        <strain evidence="7">YIM 94188</strain>
    </source>
</reference>
<gene>
    <name evidence="6" type="ORF">ACFPQB_14095</name>
</gene>
<feature type="domain" description="HTH tetR-type" evidence="5">
    <location>
        <begin position="13"/>
        <end position="73"/>
    </location>
</feature>
<name>A0ABW0ZKF2_9ACTN</name>
<sequence length="195" mass="20946">MSSIDDATADSSLTGRELLLDAAESLFYERGYQSVGMDEVRAASGLPLKRIYALFPGKEALAVAMLDGRDRRWHVSLAEHVDHYRSPSQRVLAIFDWLSDWLAGPGHRGCAWINAHGELGGTSEAIRGAAQRHKDRFRAYVTELATEAGAPRSIADAIFLLAEGCMVTAGISGSPEAAGQARRAAQLLLQHGATG</sequence>
<keyword evidence="1" id="KW-0805">Transcription regulation</keyword>
<dbReference type="Pfam" id="PF00440">
    <property type="entry name" value="TetR_N"/>
    <property type="match status" value="1"/>
</dbReference>
<keyword evidence="3" id="KW-0804">Transcription</keyword>
<feature type="DNA-binding region" description="H-T-H motif" evidence="4">
    <location>
        <begin position="36"/>
        <end position="55"/>
    </location>
</feature>
<dbReference type="InterPro" id="IPR036271">
    <property type="entry name" value="Tet_transcr_reg_TetR-rel_C_sf"/>
</dbReference>
<dbReference type="PROSITE" id="PS50977">
    <property type="entry name" value="HTH_TETR_2"/>
    <property type="match status" value="1"/>
</dbReference>
<dbReference type="InterPro" id="IPR001647">
    <property type="entry name" value="HTH_TetR"/>
</dbReference>
<dbReference type="RefSeq" id="WP_136431361.1">
    <property type="nucleotide sequence ID" value="NZ_JBHSNS010000007.1"/>
</dbReference>
<dbReference type="Proteomes" id="UP001596072">
    <property type="component" value="Unassembled WGS sequence"/>
</dbReference>
<evidence type="ECO:0000256" key="2">
    <source>
        <dbReference type="ARBA" id="ARBA00023125"/>
    </source>
</evidence>
<comment type="caution">
    <text evidence="6">The sequence shown here is derived from an EMBL/GenBank/DDBJ whole genome shotgun (WGS) entry which is preliminary data.</text>
</comment>
<accession>A0ABW0ZKF2</accession>
<dbReference type="Pfam" id="PF16925">
    <property type="entry name" value="TetR_C_13"/>
    <property type="match status" value="1"/>
</dbReference>
<dbReference type="Gene3D" id="1.10.357.10">
    <property type="entry name" value="Tetracycline Repressor, domain 2"/>
    <property type="match status" value="1"/>
</dbReference>
<evidence type="ECO:0000313" key="7">
    <source>
        <dbReference type="Proteomes" id="UP001596072"/>
    </source>
</evidence>
<evidence type="ECO:0000259" key="5">
    <source>
        <dbReference type="PROSITE" id="PS50977"/>
    </source>
</evidence>
<evidence type="ECO:0000313" key="6">
    <source>
        <dbReference type="EMBL" id="MFC5730054.1"/>
    </source>
</evidence>
<keyword evidence="7" id="KW-1185">Reference proteome</keyword>
<dbReference type="EMBL" id="JBHSNS010000007">
    <property type="protein sequence ID" value="MFC5730054.1"/>
    <property type="molecule type" value="Genomic_DNA"/>
</dbReference>